<dbReference type="InterPro" id="IPR039421">
    <property type="entry name" value="Type_1_exporter"/>
</dbReference>
<proteinExistence type="predicted"/>
<keyword evidence="3" id="KW-0547">Nucleotide-binding</keyword>
<dbReference type="PROSITE" id="PS00211">
    <property type="entry name" value="ABC_TRANSPORTER_1"/>
    <property type="match status" value="1"/>
</dbReference>
<dbReference type="SUPFAM" id="SSF90123">
    <property type="entry name" value="ABC transporter transmembrane region"/>
    <property type="match status" value="1"/>
</dbReference>
<evidence type="ECO:0000313" key="9">
    <source>
        <dbReference type="EMBL" id="KRV49779.1"/>
    </source>
</evidence>
<evidence type="ECO:0000256" key="5">
    <source>
        <dbReference type="ARBA" id="ARBA00022989"/>
    </source>
</evidence>
<feature type="transmembrane region" description="Helical" evidence="7">
    <location>
        <begin position="169"/>
        <end position="189"/>
    </location>
</feature>
<dbReference type="PANTHER" id="PTHR24221">
    <property type="entry name" value="ATP-BINDING CASSETTE SUB-FAMILY B"/>
    <property type="match status" value="1"/>
</dbReference>
<keyword evidence="6 7" id="KW-0472">Membrane</keyword>
<dbReference type="OrthoDB" id="9806127at2"/>
<evidence type="ECO:0000256" key="1">
    <source>
        <dbReference type="ARBA" id="ARBA00004651"/>
    </source>
</evidence>
<feature type="transmembrane region" description="Helical" evidence="7">
    <location>
        <begin position="27"/>
        <end position="49"/>
    </location>
</feature>
<name>A0A0T6LUE7_WENVI</name>
<keyword evidence="2 7" id="KW-0812">Transmembrane</keyword>
<comment type="subcellular location">
    <subcellularLocation>
        <location evidence="1">Cell membrane</location>
        <topology evidence="1">Multi-pass membrane protein</topology>
    </subcellularLocation>
</comment>
<dbReference type="PROSITE" id="PS50893">
    <property type="entry name" value="ABC_TRANSPORTER_2"/>
    <property type="match status" value="1"/>
</dbReference>
<dbReference type="Gene3D" id="3.40.50.300">
    <property type="entry name" value="P-loop containing nucleotide triphosphate hydrolases"/>
    <property type="match status" value="1"/>
</dbReference>
<dbReference type="GO" id="GO:0016887">
    <property type="term" value="F:ATP hydrolysis activity"/>
    <property type="evidence" value="ECO:0007669"/>
    <property type="project" value="InterPro"/>
</dbReference>
<organism evidence="9 10">
    <name type="scientific">Wenjunlia vitaminophila</name>
    <name type="common">Streptomyces vitaminophilus</name>
    <dbReference type="NCBI Taxonomy" id="76728"/>
    <lineage>
        <taxon>Bacteria</taxon>
        <taxon>Bacillati</taxon>
        <taxon>Actinomycetota</taxon>
        <taxon>Actinomycetes</taxon>
        <taxon>Kitasatosporales</taxon>
        <taxon>Streptomycetaceae</taxon>
        <taxon>Wenjunlia</taxon>
    </lineage>
</organism>
<evidence type="ECO:0000256" key="3">
    <source>
        <dbReference type="ARBA" id="ARBA00022741"/>
    </source>
</evidence>
<reference evidence="9 10" key="1">
    <citation type="submission" date="2015-10" db="EMBL/GenBank/DDBJ databases">
        <title>Draft genome sequence of pyrrolomycin-producing Streptomyces vitaminophilus.</title>
        <authorList>
            <person name="Graham D.E."/>
            <person name="Mahan K.M."/>
            <person name="Klingeman D.M."/>
            <person name="Hettich R.L."/>
            <person name="Parry R.J."/>
        </authorList>
    </citation>
    <scope>NUCLEOTIDE SEQUENCE [LARGE SCALE GENOMIC DNA]</scope>
    <source>
        <strain evidence="9 10">ATCC 31673</strain>
    </source>
</reference>
<dbReference type="PANTHER" id="PTHR24221:SF654">
    <property type="entry name" value="ATP-BINDING CASSETTE SUB-FAMILY B MEMBER 6"/>
    <property type="match status" value="1"/>
</dbReference>
<dbReference type="InterPro" id="IPR036640">
    <property type="entry name" value="ABC1_TM_sf"/>
</dbReference>
<dbReference type="Pfam" id="PF00005">
    <property type="entry name" value="ABC_tran"/>
    <property type="match status" value="1"/>
</dbReference>
<evidence type="ECO:0000256" key="6">
    <source>
        <dbReference type="ARBA" id="ARBA00023136"/>
    </source>
</evidence>
<feature type="domain" description="ABC transporter" evidence="8">
    <location>
        <begin position="360"/>
        <end position="598"/>
    </location>
</feature>
<dbReference type="InterPro" id="IPR003593">
    <property type="entry name" value="AAA+_ATPase"/>
</dbReference>
<dbReference type="Proteomes" id="UP000050867">
    <property type="component" value="Unassembled WGS sequence"/>
</dbReference>
<dbReference type="GO" id="GO:0005886">
    <property type="term" value="C:plasma membrane"/>
    <property type="evidence" value="ECO:0007669"/>
    <property type="project" value="UniProtKB-SubCell"/>
</dbReference>
<dbReference type="InterPro" id="IPR017871">
    <property type="entry name" value="ABC_transporter-like_CS"/>
</dbReference>
<keyword evidence="5 7" id="KW-1133">Transmembrane helix</keyword>
<feature type="transmembrane region" description="Helical" evidence="7">
    <location>
        <begin position="143"/>
        <end position="163"/>
    </location>
</feature>
<evidence type="ECO:0000313" key="10">
    <source>
        <dbReference type="Proteomes" id="UP000050867"/>
    </source>
</evidence>
<dbReference type="GO" id="GO:0034040">
    <property type="term" value="F:ATPase-coupled lipid transmembrane transporter activity"/>
    <property type="evidence" value="ECO:0007669"/>
    <property type="project" value="TreeGrafter"/>
</dbReference>
<feature type="transmembrane region" description="Helical" evidence="7">
    <location>
        <begin position="69"/>
        <end position="87"/>
    </location>
</feature>
<dbReference type="Gene3D" id="1.20.1560.10">
    <property type="entry name" value="ABC transporter type 1, transmembrane domain"/>
    <property type="match status" value="1"/>
</dbReference>
<evidence type="ECO:0000256" key="4">
    <source>
        <dbReference type="ARBA" id="ARBA00022840"/>
    </source>
</evidence>
<dbReference type="GO" id="GO:0005524">
    <property type="term" value="F:ATP binding"/>
    <property type="evidence" value="ECO:0007669"/>
    <property type="project" value="UniProtKB-KW"/>
</dbReference>
<comment type="caution">
    <text evidence="9">The sequence shown here is derived from an EMBL/GenBank/DDBJ whole genome shotgun (WGS) entry which is preliminary data.</text>
</comment>
<keyword evidence="10" id="KW-1185">Reference proteome</keyword>
<dbReference type="STRING" id="76728.AQ490_18960"/>
<evidence type="ECO:0000256" key="2">
    <source>
        <dbReference type="ARBA" id="ARBA00022692"/>
    </source>
</evidence>
<dbReference type="EMBL" id="LLZU01000010">
    <property type="protein sequence ID" value="KRV49779.1"/>
    <property type="molecule type" value="Genomic_DNA"/>
</dbReference>
<dbReference type="SMART" id="SM00382">
    <property type="entry name" value="AAA"/>
    <property type="match status" value="1"/>
</dbReference>
<dbReference type="eggNOG" id="COG1132">
    <property type="taxonomic scope" value="Bacteria"/>
</dbReference>
<gene>
    <name evidence="9" type="ORF">AQ490_18960</name>
</gene>
<evidence type="ECO:0000259" key="8">
    <source>
        <dbReference type="PROSITE" id="PS50893"/>
    </source>
</evidence>
<sequence length="609" mass="65590">MAERRVRVLWSSAAFAARLAWLSDRRAVLHVISVQVLLAGAMAGGLVVMQKVFGSVLAHGPAAAGRSPVLVPVVIALLVTGAAAGALRLSGTARMAVLTVKVDRLAARMVLEAAAAAELPRFEEPDFHDRLQRAVFAARRQPATAVILLVTAFQAALTVLAVGGAFLVMAWWLFPLVVFGALPAIRAAGDERSAHHDLHHELSENRRLREYLERLLTGRGEAREIRALDLAGVLTGRWQDLYAREIRDTEALVRVHARRRMAAQASGMAVTCVAVGALWWMASRHLLSAPLAGAAVAGVWLLSVRLNTFAGMLSGIGDSLLRLTDLKTFAAPAPAPGTPGTATALVPQQKPVRGDGFGSLRAERLCYTYPGADIPAVREVSLELGPGQVVALVGVNGSGKTTLAHLLAGLYPPDSGRLLHDGAAITDLTAHRERTAVVFQDFTRYKLPALDNIAFGRPHATADLRRVREAARRAGALDFLQELPEDLHTPLGKEFAGGADLSGGQWQRLALARAFYRDAPLVILDEPTAALDAQAEEQLFTSLRQLFTSRTVVLISHRLRSVRHADRIYVLRAGRVIEQGSHDALLRKGGHYATLFRTQASPYQDTSAP</sequence>
<evidence type="ECO:0000256" key="7">
    <source>
        <dbReference type="SAM" id="Phobius"/>
    </source>
</evidence>
<feature type="transmembrane region" description="Helical" evidence="7">
    <location>
        <begin position="261"/>
        <end position="280"/>
    </location>
</feature>
<dbReference type="InterPro" id="IPR027417">
    <property type="entry name" value="P-loop_NTPase"/>
</dbReference>
<dbReference type="InterPro" id="IPR003439">
    <property type="entry name" value="ABC_transporter-like_ATP-bd"/>
</dbReference>
<protein>
    <recommendedName>
        <fullName evidence="8">ABC transporter domain-containing protein</fullName>
    </recommendedName>
</protein>
<dbReference type="SUPFAM" id="SSF52540">
    <property type="entry name" value="P-loop containing nucleoside triphosphate hydrolases"/>
    <property type="match status" value="1"/>
</dbReference>
<dbReference type="RefSeq" id="WP_018386815.1">
    <property type="nucleotide sequence ID" value="NZ_LLZU01000010.1"/>
</dbReference>
<dbReference type="AlphaFoldDB" id="A0A0T6LUE7"/>
<keyword evidence="4" id="KW-0067">ATP-binding</keyword>
<accession>A0A0T6LUE7</accession>